<dbReference type="InterPro" id="IPR041535">
    <property type="entry name" value="VbhA"/>
</dbReference>
<dbReference type="Gene3D" id="1.10.8.1050">
    <property type="entry name" value="Antitoxin VbhA-like"/>
    <property type="match status" value="1"/>
</dbReference>
<evidence type="ECO:0000313" key="2">
    <source>
        <dbReference type="EMBL" id="MCW5321244.1"/>
    </source>
</evidence>
<protein>
    <recommendedName>
        <fullName evidence="1">Antitoxin VbhA domain-containing protein</fullName>
    </recommendedName>
</protein>
<reference evidence="3" key="1">
    <citation type="submission" date="2023-07" db="EMBL/GenBank/DDBJ databases">
        <title>Verminephrobacter genomes.</title>
        <authorList>
            <person name="Lund M.B."/>
        </authorList>
    </citation>
    <scope>NUCLEOTIDE SEQUENCE [LARGE SCALE GENOMIC DNA]</scope>
    <source>
        <strain evidence="3">AtM5-05</strain>
    </source>
</reference>
<dbReference type="InterPro" id="IPR043038">
    <property type="entry name" value="VbhA_sf"/>
</dbReference>
<feature type="domain" description="Antitoxin VbhA" evidence="1">
    <location>
        <begin position="28"/>
        <end position="67"/>
    </location>
</feature>
<evidence type="ECO:0000313" key="3">
    <source>
        <dbReference type="Proteomes" id="UP001208935"/>
    </source>
</evidence>
<keyword evidence="3" id="KW-1185">Reference proteome</keyword>
<sequence>MRAYVIEARARANRPVNDAISPAESRRREQAVNFARASVGLEGFKPSAEAEAGARQFIKGEIQLADLFVKVKPDAEQAHSR</sequence>
<organism evidence="2 3">
    <name type="scientific">Verminephrobacter aporrectodeae subsp. tuberculatae</name>
    <dbReference type="NCBI Taxonomy" id="1110392"/>
    <lineage>
        <taxon>Bacteria</taxon>
        <taxon>Pseudomonadati</taxon>
        <taxon>Pseudomonadota</taxon>
        <taxon>Betaproteobacteria</taxon>
        <taxon>Burkholderiales</taxon>
        <taxon>Comamonadaceae</taxon>
        <taxon>Verminephrobacter</taxon>
    </lineage>
</organism>
<dbReference type="CDD" id="cd11586">
    <property type="entry name" value="VbhA_like"/>
    <property type="match status" value="1"/>
</dbReference>
<dbReference type="EMBL" id="QZCW01000001">
    <property type="protein sequence ID" value="MCW5321244.1"/>
    <property type="molecule type" value="Genomic_DNA"/>
</dbReference>
<accession>A0ABT3KTK9</accession>
<gene>
    <name evidence="2" type="ORF">D5039_08755</name>
</gene>
<dbReference type="InterPro" id="IPR033788">
    <property type="entry name" value="VbhA-like"/>
</dbReference>
<proteinExistence type="predicted"/>
<dbReference type="Proteomes" id="UP001208935">
    <property type="component" value="Unassembled WGS sequence"/>
</dbReference>
<evidence type="ECO:0000259" key="1">
    <source>
        <dbReference type="Pfam" id="PF18495"/>
    </source>
</evidence>
<dbReference type="Pfam" id="PF18495">
    <property type="entry name" value="VbhA"/>
    <property type="match status" value="1"/>
</dbReference>
<name>A0ABT3KTK9_9BURK</name>
<comment type="caution">
    <text evidence="2">The sequence shown here is derived from an EMBL/GenBank/DDBJ whole genome shotgun (WGS) entry which is preliminary data.</text>
</comment>